<keyword evidence="3" id="KW-1185">Reference proteome</keyword>
<protein>
    <submittedName>
        <fullName evidence="2">Uncharacterized protein</fullName>
    </submittedName>
</protein>
<evidence type="ECO:0000313" key="3">
    <source>
        <dbReference type="Proteomes" id="UP000256485"/>
    </source>
</evidence>
<reference evidence="2 3" key="1">
    <citation type="submission" date="2018-08" db="EMBL/GenBank/DDBJ databases">
        <title>Sequencing the genomes of 1000 actinobacteria strains.</title>
        <authorList>
            <person name="Klenk H.-P."/>
        </authorList>
    </citation>
    <scope>NUCLEOTIDE SEQUENCE [LARGE SCALE GENOMIC DNA]</scope>
    <source>
        <strain evidence="2 3">DSM 22891</strain>
    </source>
</reference>
<evidence type="ECO:0000256" key="1">
    <source>
        <dbReference type="SAM" id="MobiDB-lite"/>
    </source>
</evidence>
<feature type="region of interest" description="Disordered" evidence="1">
    <location>
        <begin position="78"/>
        <end position="365"/>
    </location>
</feature>
<feature type="compositionally biased region" description="Basic and acidic residues" evidence="1">
    <location>
        <begin position="147"/>
        <end position="171"/>
    </location>
</feature>
<dbReference type="AlphaFoldDB" id="A0A3D9V500"/>
<feature type="compositionally biased region" description="Basic and acidic residues" evidence="1">
    <location>
        <begin position="261"/>
        <end position="270"/>
    </location>
</feature>
<name>A0A3D9V500_THECX</name>
<proteinExistence type="predicted"/>
<feature type="compositionally biased region" description="Basic and acidic residues" evidence="1">
    <location>
        <begin position="283"/>
        <end position="301"/>
    </location>
</feature>
<dbReference type="EMBL" id="QTUC01000001">
    <property type="protein sequence ID" value="REF36597.1"/>
    <property type="molecule type" value="Genomic_DNA"/>
</dbReference>
<gene>
    <name evidence="2" type="ORF">DFJ64_2010</name>
</gene>
<organism evidence="2 3">
    <name type="scientific">Thermasporomyces composti</name>
    <dbReference type="NCBI Taxonomy" id="696763"/>
    <lineage>
        <taxon>Bacteria</taxon>
        <taxon>Bacillati</taxon>
        <taxon>Actinomycetota</taxon>
        <taxon>Actinomycetes</taxon>
        <taxon>Propionibacteriales</taxon>
        <taxon>Nocardioidaceae</taxon>
        <taxon>Thermasporomyces</taxon>
    </lineage>
</organism>
<dbReference type="RefSeq" id="WP_115850210.1">
    <property type="nucleotide sequence ID" value="NZ_QTUC01000001.1"/>
</dbReference>
<accession>A0A3D9V500</accession>
<feature type="compositionally biased region" description="Basic and acidic residues" evidence="1">
    <location>
        <begin position="83"/>
        <end position="118"/>
    </location>
</feature>
<dbReference type="Proteomes" id="UP000256485">
    <property type="component" value="Unassembled WGS sequence"/>
</dbReference>
<sequence>MTLLGQLLRGTLVGVGLVLQALVGLDVSGVELGPLDLNDDQLPLFPWIGLGFQLSAVALAVGAVARVQAAMVEEEDDETIGDVQRDDRRARGRVETEFPGRSEVPTRTETTGRTDRPGGAELAGGADVTSGMAGRTEMPGYGGLAGDDPHGEGYHTTRWHDYPPHRAHEESSEPATERPAGYPMESAYQGMEPYSGAQQSGSSHRGIDPTVADPASADPTRSDPTQDLHRPSEADPWSQRFPGPEHASFDDHTPYPQAYDYPRDEDRLSGPDHYLSTPGHLSPSDHSRRDPSSPRPDHYSAPDRYSASDRYPTPDRYPASDHSAAPEQRSEQWPPSPRGRRALPGQSGLPSQENQPRWPGDQSFQ</sequence>
<comment type="caution">
    <text evidence="2">The sequence shown here is derived from an EMBL/GenBank/DDBJ whole genome shotgun (WGS) entry which is preliminary data.</text>
</comment>
<evidence type="ECO:0000313" key="2">
    <source>
        <dbReference type="EMBL" id="REF36597.1"/>
    </source>
</evidence>
<feature type="compositionally biased region" description="Basic and acidic residues" evidence="1">
    <location>
        <begin position="220"/>
        <end position="233"/>
    </location>
</feature>